<dbReference type="Proteomes" id="UP001600888">
    <property type="component" value="Unassembled WGS sequence"/>
</dbReference>
<sequence length="91" mass="10398">MDLCDYRLGEGPVRAFLAGAAGEFRGREGSQRALEKLDTRFFPVEKTSTGAETWQMLHSTARHSRVRFWKNARFLMSSFPRHTVSMESSLT</sequence>
<name>A0ABR4E5U0_9PEZI</name>
<organism evidence="1 2">
    <name type="scientific">Diaporthe vaccinii</name>
    <dbReference type="NCBI Taxonomy" id="105482"/>
    <lineage>
        <taxon>Eukaryota</taxon>
        <taxon>Fungi</taxon>
        <taxon>Dikarya</taxon>
        <taxon>Ascomycota</taxon>
        <taxon>Pezizomycotina</taxon>
        <taxon>Sordariomycetes</taxon>
        <taxon>Sordariomycetidae</taxon>
        <taxon>Diaporthales</taxon>
        <taxon>Diaporthaceae</taxon>
        <taxon>Diaporthe</taxon>
        <taxon>Diaporthe eres species complex</taxon>
    </lineage>
</organism>
<keyword evidence="2" id="KW-1185">Reference proteome</keyword>
<evidence type="ECO:0000313" key="1">
    <source>
        <dbReference type="EMBL" id="KAL2277798.1"/>
    </source>
</evidence>
<gene>
    <name evidence="1" type="ORF">FJTKL_15226</name>
</gene>
<accession>A0ABR4E5U0</accession>
<evidence type="ECO:0000313" key="2">
    <source>
        <dbReference type="Proteomes" id="UP001600888"/>
    </source>
</evidence>
<dbReference type="EMBL" id="JBAWTH010000094">
    <property type="protein sequence ID" value="KAL2277798.1"/>
    <property type="molecule type" value="Genomic_DNA"/>
</dbReference>
<proteinExistence type="predicted"/>
<comment type="caution">
    <text evidence="1">The sequence shown here is derived from an EMBL/GenBank/DDBJ whole genome shotgun (WGS) entry which is preliminary data.</text>
</comment>
<protein>
    <submittedName>
        <fullName evidence="1">Uncharacterized protein</fullName>
    </submittedName>
</protein>
<reference evidence="1 2" key="1">
    <citation type="submission" date="2024-03" db="EMBL/GenBank/DDBJ databases">
        <title>A high-quality draft genome sequence of Diaporthe vaccinii, a causative agent of upright dieback and viscid rot disease in cranberry plants.</title>
        <authorList>
            <person name="Sarrasin M."/>
            <person name="Lang B.F."/>
            <person name="Burger G."/>
        </authorList>
    </citation>
    <scope>NUCLEOTIDE SEQUENCE [LARGE SCALE GENOMIC DNA]</scope>
    <source>
        <strain evidence="1 2">IS7</strain>
    </source>
</reference>